<keyword evidence="3" id="KW-0479">Metal-binding</keyword>
<keyword evidence="7" id="KW-0560">Oxidoreductase</keyword>
<dbReference type="PROSITE" id="PS51819">
    <property type="entry name" value="VOC"/>
    <property type="match status" value="2"/>
</dbReference>
<dbReference type="EMBL" id="CP014671">
    <property type="protein sequence ID" value="ANX05076.1"/>
    <property type="molecule type" value="Genomic_DNA"/>
</dbReference>
<dbReference type="InParanoid" id="A0A1B1YWI7"/>
<evidence type="ECO:0000313" key="10">
    <source>
        <dbReference type="Proteomes" id="UP000092952"/>
    </source>
</evidence>
<keyword evidence="6 9" id="KW-0223">Dioxygenase</keyword>
<keyword evidence="4" id="KW-0677">Repeat</keyword>
<evidence type="ECO:0000256" key="1">
    <source>
        <dbReference type="ARBA" id="ARBA00008784"/>
    </source>
</evidence>
<dbReference type="InterPro" id="IPR054560">
    <property type="entry name" value="XylE-like_N"/>
</dbReference>
<comment type="subunit">
    <text evidence="2">Homotetramer.</text>
</comment>
<dbReference type="KEGG" id="gbi:PG2T_13420"/>
<evidence type="ECO:0000313" key="9">
    <source>
        <dbReference type="EMBL" id="ANX05076.1"/>
    </source>
</evidence>
<dbReference type="Pfam" id="PF00903">
    <property type="entry name" value="Glyoxalase"/>
    <property type="match status" value="1"/>
</dbReference>
<dbReference type="SUPFAM" id="SSF54593">
    <property type="entry name" value="Glyoxalase/Bleomycin resistance protein/Dihydroxybiphenyl dioxygenase"/>
    <property type="match status" value="1"/>
</dbReference>
<evidence type="ECO:0000256" key="3">
    <source>
        <dbReference type="ARBA" id="ARBA00022723"/>
    </source>
</evidence>
<dbReference type="GO" id="GO:0018577">
    <property type="term" value="F:catechol 2,3-dioxygenase activity"/>
    <property type="evidence" value="ECO:0007669"/>
    <property type="project" value="InterPro"/>
</dbReference>
<dbReference type="GO" id="GO:0008198">
    <property type="term" value="F:ferrous iron binding"/>
    <property type="evidence" value="ECO:0007669"/>
    <property type="project" value="InterPro"/>
</dbReference>
<evidence type="ECO:0000256" key="6">
    <source>
        <dbReference type="ARBA" id="ARBA00022964"/>
    </source>
</evidence>
<reference evidence="10" key="1">
    <citation type="submission" date="2016-03" db="EMBL/GenBank/DDBJ databases">
        <title>Complete genome sequence of Solimmundus cernigliae, representing a novel lineage of polycyclic aromatic hydrocarbon degraders within the Gammaproteobacteria.</title>
        <authorList>
            <person name="Singleton D.R."/>
            <person name="Dickey A.N."/>
            <person name="Scholl E.H."/>
            <person name="Wright F.A."/>
            <person name="Aitken M.D."/>
        </authorList>
    </citation>
    <scope>NUCLEOTIDE SEQUENCE [LARGE SCALE GENOMIC DNA]</scope>
    <source>
        <strain evidence="10">TR3.2</strain>
    </source>
</reference>
<evidence type="ECO:0000256" key="5">
    <source>
        <dbReference type="ARBA" id="ARBA00022797"/>
    </source>
</evidence>
<gene>
    <name evidence="9" type="ORF">PG2T_13420</name>
</gene>
<feature type="domain" description="VOC" evidence="8">
    <location>
        <begin position="5"/>
        <end position="119"/>
    </location>
</feature>
<dbReference type="Pfam" id="PF22247">
    <property type="entry name" value="Diox-like_N"/>
    <property type="match status" value="1"/>
</dbReference>
<dbReference type="Gene3D" id="3.10.180.10">
    <property type="entry name" value="2,3-Dihydroxybiphenyl 1,2-Dioxygenase, domain 1"/>
    <property type="match status" value="2"/>
</dbReference>
<evidence type="ECO:0000256" key="4">
    <source>
        <dbReference type="ARBA" id="ARBA00022737"/>
    </source>
</evidence>
<dbReference type="NCBIfam" id="TIGR03211">
    <property type="entry name" value="catechol_2_3"/>
    <property type="match status" value="1"/>
</dbReference>
<comment type="similarity">
    <text evidence="1">Belongs to the extradiol ring-cleavage dioxygenase family.</text>
</comment>
<dbReference type="Proteomes" id="UP000092952">
    <property type="component" value="Chromosome"/>
</dbReference>
<sequence length="302" mass="33913">MSILRIGKVAINVLDLAEARRHYGEFLGLTETASAPGTAYFKGWDEYDHHSVILKENDRAGLDHLAFKVRFPDDLARIESTCERFGFPVQRVSAGSRIGEGEAVATTLPTGHRIEFYQQMERVGIAVGNTNPEPWPDDRRGVGVNRFDHVLLTGEDLEGVTRFFVEGLDFHQSERLINKEGGLLASFLHVTNKAHDIAFIKGPNGKLHHVGFYVETWDDVLRAADLQSRHRVRTELTPSRHGLTRGLTTYFFDPSGNRNETYAGGTFPHYDNDVVTWTEDEAARAIFFHGREMIPSFGSALT</sequence>
<evidence type="ECO:0000256" key="7">
    <source>
        <dbReference type="ARBA" id="ARBA00023002"/>
    </source>
</evidence>
<name>A0A1B1YWI7_9GAMM</name>
<keyword evidence="10" id="KW-1185">Reference proteome</keyword>
<protein>
    <submittedName>
        <fullName evidence="9">Catechol 2,3-dioxygenase</fullName>
    </submittedName>
</protein>
<dbReference type="InterPro" id="IPR029068">
    <property type="entry name" value="Glyas_Bleomycin-R_OHBP_Dase"/>
</dbReference>
<evidence type="ECO:0000256" key="2">
    <source>
        <dbReference type="ARBA" id="ARBA00011881"/>
    </source>
</evidence>
<dbReference type="OrthoDB" id="6909416at2"/>
<proteinExistence type="inferred from homology"/>
<keyword evidence="5" id="KW-0058">Aromatic hydrocarbons catabolism</keyword>
<organism evidence="9 10">
    <name type="scientific">Immundisolibacter cernigliae</name>
    <dbReference type="NCBI Taxonomy" id="1810504"/>
    <lineage>
        <taxon>Bacteria</taxon>
        <taxon>Pseudomonadati</taxon>
        <taxon>Pseudomonadota</taxon>
        <taxon>Gammaproteobacteria</taxon>
        <taxon>Immundisolibacterales</taxon>
        <taxon>Immundisolibacteraceae</taxon>
        <taxon>Immundisolibacter</taxon>
    </lineage>
</organism>
<dbReference type="InterPro" id="IPR017624">
    <property type="entry name" value="Catechol_2-3_dOase"/>
</dbReference>
<dbReference type="STRING" id="1810504.PG2T_13420"/>
<dbReference type="AlphaFoldDB" id="A0A1B1YWI7"/>
<evidence type="ECO:0000259" key="8">
    <source>
        <dbReference type="PROSITE" id="PS51819"/>
    </source>
</evidence>
<dbReference type="RefSeq" id="WP_068806534.1">
    <property type="nucleotide sequence ID" value="NZ_CP014671.1"/>
</dbReference>
<feature type="domain" description="VOC" evidence="8">
    <location>
        <begin position="146"/>
        <end position="264"/>
    </location>
</feature>
<accession>A0A1B1YWI7</accession>
<dbReference type="InterPro" id="IPR037523">
    <property type="entry name" value="VOC_core"/>
</dbReference>
<dbReference type="InterPro" id="IPR004360">
    <property type="entry name" value="Glyas_Fos-R_dOase_dom"/>
</dbReference>